<dbReference type="Gene3D" id="1.20.190.10">
    <property type="entry name" value="Pesticidal crystal protein, N-terminal domain"/>
    <property type="match status" value="1"/>
</dbReference>
<reference evidence="5 6" key="1">
    <citation type="submission" date="2015-02" db="EMBL/GenBank/DDBJ databases">
        <authorList>
            <person name="Ju K.-S."/>
            <person name="Doroghazi J.R."/>
            <person name="Metcalf W."/>
        </authorList>
    </citation>
    <scope>NUCLEOTIDE SEQUENCE [LARGE SCALE GENOMIC DNA]</scope>
    <source>
        <strain evidence="5 6">NRRL ISP-5550</strain>
    </source>
</reference>
<evidence type="ECO:0000256" key="4">
    <source>
        <dbReference type="ARBA" id="ARBA00023026"/>
    </source>
</evidence>
<dbReference type="AlphaFoldDB" id="A0A0F4I3J3"/>
<dbReference type="GO" id="GO:0030435">
    <property type="term" value="P:sporulation resulting in formation of a cellular spore"/>
    <property type="evidence" value="ECO:0007669"/>
    <property type="project" value="UniProtKB-KW"/>
</dbReference>
<name>A0A0F4I3J3_9ACTN</name>
<dbReference type="EMBL" id="JZWV01001739">
    <property type="protein sequence ID" value="KJY16555.1"/>
    <property type="molecule type" value="Genomic_DNA"/>
</dbReference>
<evidence type="ECO:0000313" key="5">
    <source>
        <dbReference type="EMBL" id="KJY16555.1"/>
    </source>
</evidence>
<comment type="similarity">
    <text evidence="1">Belongs to the delta endotoxin family.</text>
</comment>
<feature type="non-terminal residue" evidence="5">
    <location>
        <position position="191"/>
    </location>
</feature>
<protein>
    <submittedName>
        <fullName evidence="5">Uncharacterized protein</fullName>
    </submittedName>
</protein>
<dbReference type="InterPro" id="IPR036716">
    <property type="entry name" value="Pest_crys_N_sf"/>
</dbReference>
<sequence length="191" mass="20667">MQVLESYLSLLATVAIAGGEPGMIASGVLGGISAGLKLLFPPRATDFGTELTKQLNALDKLLVEQMAEQSVRDDMAKFLGDVTTLLQVIKTSDHLFQRFAKDPDPDAFAASSDTQDLRDKVNAACEGLDQFRPTLNELPLSKHTTPDSKFLTLGLYATGAALHMQLELMRAMWQGTTSESPWAHNLVSCGK</sequence>
<dbReference type="Proteomes" id="UP000033551">
    <property type="component" value="Unassembled WGS sequence"/>
</dbReference>
<evidence type="ECO:0000256" key="3">
    <source>
        <dbReference type="ARBA" id="ARBA00022969"/>
    </source>
</evidence>
<keyword evidence="6" id="KW-1185">Reference proteome</keyword>
<organism evidence="5 6">
    <name type="scientific">Streptomyces katrae</name>
    <dbReference type="NCBI Taxonomy" id="68223"/>
    <lineage>
        <taxon>Bacteria</taxon>
        <taxon>Bacillati</taxon>
        <taxon>Actinomycetota</taxon>
        <taxon>Actinomycetes</taxon>
        <taxon>Kitasatosporales</taxon>
        <taxon>Streptomycetaceae</taxon>
        <taxon>Streptomyces</taxon>
    </lineage>
</organism>
<keyword evidence="4" id="KW-0843">Virulence</keyword>
<evidence type="ECO:0000256" key="1">
    <source>
        <dbReference type="ARBA" id="ARBA00007819"/>
    </source>
</evidence>
<dbReference type="GO" id="GO:0090729">
    <property type="term" value="F:toxin activity"/>
    <property type="evidence" value="ECO:0007669"/>
    <property type="project" value="UniProtKB-KW"/>
</dbReference>
<keyword evidence="3" id="KW-0749">Sporulation</keyword>
<gene>
    <name evidence="5" type="ORF">VR44_40395</name>
</gene>
<proteinExistence type="inferred from homology"/>
<evidence type="ECO:0000313" key="6">
    <source>
        <dbReference type="Proteomes" id="UP000033551"/>
    </source>
</evidence>
<keyword evidence="2" id="KW-0800">Toxin</keyword>
<comment type="caution">
    <text evidence="5">The sequence shown here is derived from an EMBL/GenBank/DDBJ whole genome shotgun (WGS) entry which is preliminary data.</text>
</comment>
<dbReference type="PATRIC" id="fig|68223.7.peg.6734"/>
<accession>A0A0F4I3J3</accession>
<evidence type="ECO:0000256" key="2">
    <source>
        <dbReference type="ARBA" id="ARBA00022656"/>
    </source>
</evidence>